<sequence>MEPTKEWFDLLDQKKDLLKAPIDLEKYFTDDKVDQYPLKQISMGEFTSLSGKLIACDPLGFILTDDDKPYYEVAPVGVFPTYASFITLENPDNEAETVDLIASYKIAFSDETPTEYREALRGNEDLASLQEDEYFGFNTDSGLATIFDQDAFPEITKLIDRIENKGDDANLYDDYFEPLFKENLKNHPNYQSEDGDWINWSVPESDAKFPIFQAGFGEGVYPVYYGYNEKNEIIALYIQFIDAEMEIDEEDDDFL</sequence>
<organism evidence="1 2">
    <name type="scientific">Weeksella virosa (strain ATCC 43766 / DSM 16922 / JCM 21250 / CCUG 30538 / CDC 9751 / IAM 14551 / NBRC 16016 / NCTC 11634 / CL345/78)</name>
    <dbReference type="NCBI Taxonomy" id="865938"/>
    <lineage>
        <taxon>Bacteria</taxon>
        <taxon>Pseudomonadati</taxon>
        <taxon>Bacteroidota</taxon>
        <taxon>Flavobacteriia</taxon>
        <taxon>Flavobacteriales</taxon>
        <taxon>Weeksellaceae</taxon>
        <taxon>Weeksella</taxon>
    </lineage>
</organism>
<accession>F0NZY9</accession>
<keyword evidence="2" id="KW-1185">Reference proteome</keyword>
<dbReference type="EMBL" id="CP002455">
    <property type="protein sequence ID" value="ADX68413.1"/>
    <property type="molecule type" value="Genomic_DNA"/>
</dbReference>
<protein>
    <recommendedName>
        <fullName evidence="3">DUF4241 domain-containing protein</fullName>
    </recommendedName>
</protein>
<dbReference type="Pfam" id="PF14025">
    <property type="entry name" value="DUF4241"/>
    <property type="match status" value="1"/>
</dbReference>
<dbReference type="RefSeq" id="WP_013598802.1">
    <property type="nucleotide sequence ID" value="NC_015144.1"/>
</dbReference>
<evidence type="ECO:0000313" key="1">
    <source>
        <dbReference type="EMBL" id="ADX68413.1"/>
    </source>
</evidence>
<dbReference type="eggNOG" id="ENOG502Z7NH">
    <property type="taxonomic scope" value="Bacteria"/>
</dbReference>
<dbReference type="AlphaFoldDB" id="F0NZY9"/>
<evidence type="ECO:0008006" key="3">
    <source>
        <dbReference type="Google" id="ProtNLM"/>
    </source>
</evidence>
<dbReference type="STRING" id="865938.Weevi_1721"/>
<dbReference type="OrthoDB" id="9789980at2"/>
<dbReference type="KEGG" id="wvi:Weevi_1721"/>
<dbReference type="HOGENOM" id="CLU_091303_0_0_10"/>
<name>F0NZY9_WEEVC</name>
<gene>
    <name evidence="1" type="ordered locus">Weevi_1721</name>
</gene>
<reference evidence="1 2" key="1">
    <citation type="journal article" date="2011" name="Stand. Genomic Sci.">
        <title>Complete genome sequence of Weeksella virosa type strain (9751).</title>
        <authorList>
            <person name="Lang E."/>
            <person name="Teshima H."/>
            <person name="Lucas S."/>
            <person name="Lapidus A."/>
            <person name="Hammon N."/>
            <person name="Deshpande S."/>
            <person name="Nolan M."/>
            <person name="Cheng J.F."/>
            <person name="Pitluck S."/>
            <person name="Liolios K."/>
            <person name="Pagani I."/>
            <person name="Mikhailova N."/>
            <person name="Ivanova N."/>
            <person name="Mavromatis K."/>
            <person name="Pati A."/>
            <person name="Tapia R."/>
            <person name="Han C."/>
            <person name="Goodwin L."/>
            <person name="Chen A."/>
            <person name="Palaniappan K."/>
            <person name="Land M."/>
            <person name="Hauser L."/>
            <person name="Chang Y.J."/>
            <person name="Jeffries C.D."/>
            <person name="Brambilla E.M."/>
            <person name="Kopitz M."/>
            <person name="Rohde M."/>
            <person name="Goker M."/>
            <person name="Tindall B.J."/>
            <person name="Detter J.C."/>
            <person name="Woyke T."/>
            <person name="Bristow J."/>
            <person name="Eisen J.A."/>
            <person name="Markowitz V."/>
            <person name="Hugenholtz P."/>
            <person name="Klenk H.P."/>
            <person name="Kyrpides N.C."/>
        </authorList>
    </citation>
    <scope>NUCLEOTIDE SEQUENCE [LARGE SCALE GENOMIC DNA]</scope>
    <source>
        <strain evidence="2">ATCC 43766 / DSM 16922 / JCM 21250 / NBRC 16016 / NCTC 11634 / CL345/78</strain>
    </source>
</reference>
<evidence type="ECO:0000313" key="2">
    <source>
        <dbReference type="Proteomes" id="UP000008641"/>
    </source>
</evidence>
<dbReference type="Proteomes" id="UP000008641">
    <property type="component" value="Chromosome"/>
</dbReference>
<dbReference type="InterPro" id="IPR025335">
    <property type="entry name" value="DUF4241"/>
</dbReference>
<reference evidence="2" key="2">
    <citation type="journal article" date="2011" name="Stand. Genomic Sci.">
        <title>Complete genome sequence of Weeksella virosa type strain (9751T).</title>
        <authorList>
            <person name="Lang E."/>
            <person name="Teshima H."/>
            <person name="Lucas S."/>
            <person name="Lapidus A."/>
            <person name="Hammon N."/>
            <person name="Deshpande S."/>
            <person name="Nolan M."/>
            <person name="Cheng J."/>
            <person name="Pitluck S."/>
            <person name="Liolios K."/>
            <person name="Pagani I."/>
            <person name="Mikhailova N."/>
            <person name="Ivanova N."/>
            <person name="Mavromatis K."/>
            <person name="Pati A."/>
            <person name="Tapia R."/>
            <person name="Han C."/>
            <person name="Goodwin L."/>
            <person name="Chen A."/>
            <person name="Palaniappan K."/>
            <person name="Land M."/>
            <person name="Hauser L."/>
            <person name="Chang Y."/>
            <person name="Jeffries C."/>
            <person name="Brambilla E."/>
            <person name="Kopitz M."/>
            <person name="Rohde M."/>
            <person name="Goker M."/>
            <person name="Tindall B."/>
            <person name="Detter J."/>
            <person name="Woyke T."/>
            <person name="Bristow J."/>
            <person name="Eisen J."/>
            <person name="Markowitz V."/>
            <person name="Hugenholtz P."/>
            <person name="Klenk H."/>
            <person name="Kyrpides N."/>
        </authorList>
    </citation>
    <scope>NUCLEOTIDE SEQUENCE [LARGE SCALE GENOMIC DNA]</scope>
    <source>
        <strain evidence="2">ATCC 43766 / DSM 16922 / JCM 21250 / NBRC 16016 / NCTC 11634 / CL345/78</strain>
    </source>
</reference>
<proteinExistence type="predicted"/>